<feature type="region of interest" description="Disordered" evidence="6">
    <location>
        <begin position="1170"/>
        <end position="1316"/>
    </location>
</feature>
<dbReference type="EMBL" id="JABFUD020000004">
    <property type="protein sequence ID" value="KAI5081142.1"/>
    <property type="molecule type" value="Genomic_DNA"/>
</dbReference>
<reference evidence="7" key="1">
    <citation type="submission" date="2021-01" db="EMBL/GenBank/DDBJ databases">
        <title>Adiantum capillus-veneris genome.</title>
        <authorList>
            <person name="Fang Y."/>
            <person name="Liao Q."/>
        </authorList>
    </citation>
    <scope>NUCLEOTIDE SEQUENCE</scope>
    <source>
        <strain evidence="7">H3</strain>
        <tissue evidence="7">Leaf</tissue>
    </source>
</reference>
<dbReference type="Gene3D" id="1.25.10.10">
    <property type="entry name" value="Leucine-rich Repeat Variant"/>
    <property type="match status" value="1"/>
</dbReference>
<dbReference type="InterPro" id="IPR016024">
    <property type="entry name" value="ARM-type_fold"/>
</dbReference>
<dbReference type="InterPro" id="IPR011989">
    <property type="entry name" value="ARM-like"/>
</dbReference>
<dbReference type="SUPFAM" id="SSF48371">
    <property type="entry name" value="ARM repeat"/>
    <property type="match status" value="1"/>
</dbReference>
<dbReference type="GO" id="GO:0007064">
    <property type="term" value="P:mitotic sister chromatid cohesion"/>
    <property type="evidence" value="ECO:0007669"/>
    <property type="project" value="InterPro"/>
</dbReference>
<dbReference type="CDD" id="cd19953">
    <property type="entry name" value="PDS5"/>
    <property type="match status" value="1"/>
</dbReference>
<evidence type="ECO:0000256" key="6">
    <source>
        <dbReference type="SAM" id="MobiDB-lite"/>
    </source>
</evidence>
<keyword evidence="4" id="KW-0539">Nucleus</keyword>
<comment type="caution">
    <text evidence="7">The sequence shown here is derived from an EMBL/GenBank/DDBJ whole genome shotgun (WGS) entry which is preliminary data.</text>
</comment>
<gene>
    <name evidence="7" type="ORF">GOP47_0004325</name>
</gene>
<accession>A0A9D4ZPG3</accession>
<feature type="region of interest" description="Disordered" evidence="6">
    <location>
        <begin position="1411"/>
        <end position="1437"/>
    </location>
</feature>
<dbReference type="GO" id="GO:0006281">
    <property type="term" value="P:DNA repair"/>
    <property type="evidence" value="ECO:0007669"/>
    <property type="project" value="TreeGrafter"/>
</dbReference>
<feature type="region of interest" description="Disordered" evidence="6">
    <location>
        <begin position="1330"/>
        <end position="1382"/>
    </location>
</feature>
<dbReference type="GO" id="GO:0005634">
    <property type="term" value="C:nucleus"/>
    <property type="evidence" value="ECO:0007669"/>
    <property type="project" value="UniProtKB-SubCell"/>
</dbReference>
<evidence type="ECO:0000313" key="7">
    <source>
        <dbReference type="EMBL" id="KAI5081142.1"/>
    </source>
</evidence>
<organism evidence="7 8">
    <name type="scientific">Adiantum capillus-veneris</name>
    <name type="common">Maidenhair fern</name>
    <dbReference type="NCBI Taxonomy" id="13818"/>
    <lineage>
        <taxon>Eukaryota</taxon>
        <taxon>Viridiplantae</taxon>
        <taxon>Streptophyta</taxon>
        <taxon>Embryophyta</taxon>
        <taxon>Tracheophyta</taxon>
        <taxon>Polypodiopsida</taxon>
        <taxon>Polypodiidae</taxon>
        <taxon>Polypodiales</taxon>
        <taxon>Pteridineae</taxon>
        <taxon>Pteridaceae</taxon>
        <taxon>Vittarioideae</taxon>
        <taxon>Adiantum</taxon>
    </lineage>
</organism>
<dbReference type="OrthoDB" id="200660at2759"/>
<protein>
    <recommendedName>
        <fullName evidence="9">Sister chromatid cohesion protein PDS5 homolog A</fullName>
    </recommendedName>
</protein>
<dbReference type="InterPro" id="IPR039776">
    <property type="entry name" value="Pds5"/>
</dbReference>
<name>A0A9D4ZPG3_ADICA</name>
<dbReference type="Proteomes" id="UP000886520">
    <property type="component" value="Chromosome 4"/>
</dbReference>
<feature type="compositionally biased region" description="Basic and acidic residues" evidence="6">
    <location>
        <begin position="1242"/>
        <end position="1262"/>
    </location>
</feature>
<dbReference type="Pfam" id="PF20168">
    <property type="entry name" value="PDS5"/>
    <property type="match status" value="1"/>
</dbReference>
<dbReference type="PANTHER" id="PTHR12663:SF0">
    <property type="entry name" value="PRECOCIOUS DISSOCIATION OF SISTERS 5, ISOFORM A"/>
    <property type="match status" value="1"/>
</dbReference>
<dbReference type="GO" id="GO:0000785">
    <property type="term" value="C:chromatin"/>
    <property type="evidence" value="ECO:0007669"/>
    <property type="project" value="TreeGrafter"/>
</dbReference>
<evidence type="ECO:0000256" key="3">
    <source>
        <dbReference type="ARBA" id="ARBA00022776"/>
    </source>
</evidence>
<evidence type="ECO:0008006" key="9">
    <source>
        <dbReference type="Google" id="ProtNLM"/>
    </source>
</evidence>
<dbReference type="GO" id="GO:0035825">
    <property type="term" value="P:homologous recombination"/>
    <property type="evidence" value="ECO:0007669"/>
    <property type="project" value="UniProtKB-ARBA"/>
</dbReference>
<evidence type="ECO:0000256" key="1">
    <source>
        <dbReference type="ARBA" id="ARBA00004123"/>
    </source>
</evidence>
<sequence length="1437" mass="161123">MARPREGVDCNASVAVTVRRVGSGRLGLLPLVLSVLELHFRFPRVACYTSSGLIAHLQSKIQFCELAHPPHTKDAILKQLKQAADMLSEMKQSQDMTASIEPLTKALALPMIIKHKDKDVRLLATSCIMEVLRIVAPEAPYSDRELQDIFHEVGSAFEGLTETSNSSFSRRTTILEIMANLRICVVMLDVGCDDLITEMFRTFFSVVSDKHPPSAIAAMQSIMAAILEESEKIPVPILDMILNNLLKHKKGVSSAAHKLAVGVVRHCAEKLEPYVQRLLTSVMLEGRKAEIDLRADYHDIILEIYQCAPEMLLAVIPNLTQELVNDKVDLRLKAVRLLGRLFSLPGHHVAKEYRPLFLEFLKRFTDKATEVRLAMIDCAKDCLRAHPSGNEAAEVLAALDDRILDSEEATRLRTVMVVCELAKQNHSWVPISLLKHIAERLRDKKVGVRKEAFYRLADVYKAYATKCYEGSSSVDDQLEWIPGKLLRCCYDKDVKEFRPAGLELVFAEKLFPRQLSVSERARHWVAMYNFFEDIDKRALTKILLQKKRLQEDVSKILFLRQKEKETGQEQPEIQQLIKGMTLLFVDYSKIEEHFQKLYNMKDNKIFKALSDLLNPSTTFMESESILDDLTKRIGEQHPQHDFIRVLALRCSFIMFGKEHVKEVLQVSTGGTFSNETTVSGLSLIRDFAGVFSVLLENVKEEILALLLEGDDIIKDTVSEILARAGNSVFGEAGVSSSIELTLQKLCLEGTRKQAKHAVAALIAISADEGFKALSILFGRLVERLQEDNPQLPAILQSLGCIAQRAISIFETQEDDIVRFVVRSLLQKDSDTEKTGFESRDWDSSSKVCEPKIFGLKTLVKSFLPLKHHPRRRLRGLLNLLSKILPVGEIADTIRSSENDKAHLRLASVKGLLRLARRWDAQIPEPIFHLCVMMAQDSCINVRRGFLKKIHQYLKDRTLSHKYASAFALFAMETSKEILSEAKHHLNDFIEIARLEARTQQKSAASGTSIIAHSPEYVITYLVHVLAYHPSFPDLKSDNVDLYEPLYRFLLFFLRPLVHLDNDDTFKGGPENVPALLAIFRTIKKAEDALEGNRTANLHIICDIGIIITKELGSSSLYSDDYPGQIPLPSSLYQLKSDDADDVEKVDGSDLPVCLKDDDILSHLWHKSSRNGQLQLNPSSNTSVRKEKTVPTAVVVEDEGPGNVSGGTTEAPESEDEALDTPKSISPVIEDRVMRTRNKVTKHKDQGQTPTEHDQGSVSDKLRRSQRVLRGAAEVPSSGTRSTHPVSEGRVLRKRGVISDQQTKERALSGADKVNGPDSLSTVVIAVEMTKSTSPISEGRVLRKRGVTSDEQALPESKKIDASKSPRRSSRFSNGAGEPLGLEVLEKGKAKPAIVESEVKVLRKRSFVVEQQVQTQDSVESDEEETTVTWRSRRRKVQ</sequence>
<dbReference type="PANTHER" id="PTHR12663">
    <property type="entry name" value="ANDROGEN INDUCED INHIBITOR OF PROLIFERATION AS3 / PDS5-RELATED"/>
    <property type="match status" value="1"/>
</dbReference>
<keyword evidence="8" id="KW-1185">Reference proteome</keyword>
<keyword evidence="2" id="KW-0132">Cell division</keyword>
<evidence type="ECO:0000313" key="8">
    <source>
        <dbReference type="Proteomes" id="UP000886520"/>
    </source>
</evidence>
<evidence type="ECO:0000256" key="5">
    <source>
        <dbReference type="ARBA" id="ARBA00023306"/>
    </source>
</evidence>
<keyword evidence="3" id="KW-0498">Mitosis</keyword>
<comment type="subcellular location">
    <subcellularLocation>
        <location evidence="1">Nucleus</location>
    </subcellularLocation>
</comment>
<evidence type="ECO:0000256" key="4">
    <source>
        <dbReference type="ARBA" id="ARBA00023242"/>
    </source>
</evidence>
<feature type="compositionally biased region" description="Polar residues" evidence="6">
    <location>
        <begin position="1170"/>
        <end position="1182"/>
    </location>
</feature>
<keyword evidence="5" id="KW-0131">Cell cycle</keyword>
<proteinExistence type="predicted"/>
<dbReference type="GO" id="GO:0051301">
    <property type="term" value="P:cell division"/>
    <property type="evidence" value="ECO:0007669"/>
    <property type="project" value="UniProtKB-KW"/>
</dbReference>
<evidence type="ECO:0000256" key="2">
    <source>
        <dbReference type="ARBA" id="ARBA00022618"/>
    </source>
</evidence>